<dbReference type="Gene3D" id="3.20.20.100">
    <property type="entry name" value="NADP-dependent oxidoreductase domain"/>
    <property type="match status" value="1"/>
</dbReference>
<organism evidence="8 9">
    <name type="scientific">Collybiopsis luxurians FD-317 M1</name>
    <dbReference type="NCBI Taxonomy" id="944289"/>
    <lineage>
        <taxon>Eukaryota</taxon>
        <taxon>Fungi</taxon>
        <taxon>Dikarya</taxon>
        <taxon>Basidiomycota</taxon>
        <taxon>Agaricomycotina</taxon>
        <taxon>Agaricomycetes</taxon>
        <taxon>Agaricomycetidae</taxon>
        <taxon>Agaricales</taxon>
        <taxon>Marasmiineae</taxon>
        <taxon>Omphalotaceae</taxon>
        <taxon>Collybiopsis</taxon>
        <taxon>Collybiopsis luxurians</taxon>
    </lineage>
</organism>
<gene>
    <name evidence="8" type="ORF">GYMLUDRAFT_181827</name>
</gene>
<evidence type="ECO:0000256" key="6">
    <source>
        <dbReference type="PIRSR" id="PIRSR000097-3"/>
    </source>
</evidence>
<reference evidence="8 9" key="1">
    <citation type="submission" date="2014-04" db="EMBL/GenBank/DDBJ databases">
        <title>Evolutionary Origins and Diversification of the Mycorrhizal Mutualists.</title>
        <authorList>
            <consortium name="DOE Joint Genome Institute"/>
            <consortium name="Mycorrhizal Genomics Consortium"/>
            <person name="Kohler A."/>
            <person name="Kuo A."/>
            <person name="Nagy L.G."/>
            <person name="Floudas D."/>
            <person name="Copeland A."/>
            <person name="Barry K.W."/>
            <person name="Cichocki N."/>
            <person name="Veneault-Fourrey C."/>
            <person name="LaButti K."/>
            <person name="Lindquist E.A."/>
            <person name="Lipzen A."/>
            <person name="Lundell T."/>
            <person name="Morin E."/>
            <person name="Murat C."/>
            <person name="Riley R."/>
            <person name="Ohm R."/>
            <person name="Sun H."/>
            <person name="Tunlid A."/>
            <person name="Henrissat B."/>
            <person name="Grigoriev I.V."/>
            <person name="Hibbett D.S."/>
            <person name="Martin F."/>
        </authorList>
    </citation>
    <scope>NUCLEOTIDE SEQUENCE [LARGE SCALE GENOMIC DNA]</scope>
    <source>
        <strain evidence="8 9">FD-317 M1</strain>
    </source>
</reference>
<dbReference type="EMBL" id="KN834871">
    <property type="protein sequence ID" value="KIK51149.1"/>
    <property type="molecule type" value="Genomic_DNA"/>
</dbReference>
<dbReference type="Proteomes" id="UP000053593">
    <property type="component" value="Unassembled WGS sequence"/>
</dbReference>
<dbReference type="InterPro" id="IPR018170">
    <property type="entry name" value="Aldo/ket_reductase_CS"/>
</dbReference>
<dbReference type="AlphaFoldDB" id="A0A0D0BNP7"/>
<comment type="similarity">
    <text evidence="1">Belongs to the aldo/keto reductase family.</text>
</comment>
<dbReference type="Pfam" id="PF00248">
    <property type="entry name" value="Aldo_ket_red"/>
    <property type="match status" value="1"/>
</dbReference>
<dbReference type="CDD" id="cd19071">
    <property type="entry name" value="AKR_AKR1-5-like"/>
    <property type="match status" value="1"/>
</dbReference>
<evidence type="ECO:0000313" key="9">
    <source>
        <dbReference type="Proteomes" id="UP000053593"/>
    </source>
</evidence>
<evidence type="ECO:0000256" key="3">
    <source>
        <dbReference type="ARBA" id="ARBA00023002"/>
    </source>
</evidence>
<dbReference type="HOGENOM" id="CLU_023205_0_0_1"/>
<evidence type="ECO:0000259" key="7">
    <source>
        <dbReference type="Pfam" id="PF00248"/>
    </source>
</evidence>
<dbReference type="PANTHER" id="PTHR43827">
    <property type="entry name" value="2,5-DIKETO-D-GLUCONIC ACID REDUCTASE"/>
    <property type="match status" value="1"/>
</dbReference>
<dbReference type="PANTHER" id="PTHR43827:SF3">
    <property type="entry name" value="NADP-DEPENDENT OXIDOREDUCTASE DOMAIN-CONTAINING PROTEIN"/>
    <property type="match status" value="1"/>
</dbReference>
<sequence>MTTFTVPARKLNTGAVTPGVALGCAAGFTVEDIIGSKAWFLTAIKAGYRFFDTAQVYGTEQTLGDAIRESGIRREEVTVLTKLAWHRCEYIERAFNESLKALGMDYVDLYLLHFPQSVQYPTGYDVPMDFDTILHGFKVLDKPDFHDNWAQLEKFYEAGKAKAIGVSNFSVKTLEALSRTAKITPAVNQVEMSPYLAQNDLVEYCKDKGIVIMAYSPSGHEKVRNDPVIIGLAKKYDVSPNQIIMAWHVARGVIPVPKSADPGRQIENITLPELSPEEVITISALDRNERIINKPGPDGVLYGWTKEQYGWA</sequence>
<dbReference type="PROSITE" id="PS00063">
    <property type="entry name" value="ALDOKETO_REDUCTASE_3"/>
    <property type="match status" value="1"/>
</dbReference>
<evidence type="ECO:0000256" key="4">
    <source>
        <dbReference type="PIRSR" id="PIRSR000097-1"/>
    </source>
</evidence>
<proteinExistence type="inferred from homology"/>
<dbReference type="OrthoDB" id="416253at2759"/>
<dbReference type="PROSITE" id="PS00062">
    <property type="entry name" value="ALDOKETO_REDUCTASE_2"/>
    <property type="match status" value="1"/>
</dbReference>
<keyword evidence="3" id="KW-0560">Oxidoreductase</keyword>
<feature type="active site" description="Proton donor" evidence="4">
    <location>
        <position position="57"/>
    </location>
</feature>
<evidence type="ECO:0000256" key="5">
    <source>
        <dbReference type="PIRSR" id="PIRSR000097-2"/>
    </source>
</evidence>
<name>A0A0D0BNP7_9AGAR</name>
<keyword evidence="9" id="KW-1185">Reference proteome</keyword>
<feature type="site" description="Lowers pKa of active site Tyr" evidence="6">
    <location>
        <position position="82"/>
    </location>
</feature>
<feature type="domain" description="NADP-dependent oxidoreductase" evidence="7">
    <location>
        <begin position="42"/>
        <end position="285"/>
    </location>
</feature>
<dbReference type="FunFam" id="3.20.20.100:FF:000002">
    <property type="entry name" value="2,5-diketo-D-gluconic acid reductase A"/>
    <property type="match status" value="1"/>
</dbReference>
<dbReference type="PIRSF" id="PIRSF000097">
    <property type="entry name" value="AKR"/>
    <property type="match status" value="1"/>
</dbReference>
<evidence type="ECO:0000256" key="1">
    <source>
        <dbReference type="ARBA" id="ARBA00007905"/>
    </source>
</evidence>
<dbReference type="InterPro" id="IPR036812">
    <property type="entry name" value="NAD(P)_OxRdtase_dom_sf"/>
</dbReference>
<accession>A0A0D0BNP7</accession>
<evidence type="ECO:0000256" key="2">
    <source>
        <dbReference type="ARBA" id="ARBA00022857"/>
    </source>
</evidence>
<dbReference type="PRINTS" id="PR00069">
    <property type="entry name" value="ALDKETRDTASE"/>
</dbReference>
<dbReference type="InterPro" id="IPR023210">
    <property type="entry name" value="NADP_OxRdtase_dom"/>
</dbReference>
<protein>
    <recommendedName>
        <fullName evidence="7">NADP-dependent oxidoreductase domain-containing protein</fullName>
    </recommendedName>
</protein>
<evidence type="ECO:0000313" key="8">
    <source>
        <dbReference type="EMBL" id="KIK51149.1"/>
    </source>
</evidence>
<dbReference type="InterPro" id="IPR020471">
    <property type="entry name" value="AKR"/>
</dbReference>
<dbReference type="GO" id="GO:0016616">
    <property type="term" value="F:oxidoreductase activity, acting on the CH-OH group of donors, NAD or NADP as acceptor"/>
    <property type="evidence" value="ECO:0007669"/>
    <property type="project" value="UniProtKB-ARBA"/>
</dbReference>
<feature type="binding site" evidence="5">
    <location>
        <position position="113"/>
    </location>
    <ligand>
        <name>substrate</name>
    </ligand>
</feature>
<dbReference type="SUPFAM" id="SSF51430">
    <property type="entry name" value="NAD(P)-linked oxidoreductase"/>
    <property type="match status" value="1"/>
</dbReference>
<keyword evidence="2" id="KW-0521">NADP</keyword>